<dbReference type="InterPro" id="IPR011089">
    <property type="entry name" value="GmrSD_C"/>
</dbReference>
<dbReference type="RefSeq" id="WP_253759453.1">
    <property type="nucleotide sequence ID" value="NZ_JAMZDZ010000001.1"/>
</dbReference>
<protein>
    <submittedName>
        <fullName evidence="3">HNH endonuclease family protein</fullName>
    </submittedName>
</protein>
<comment type="caution">
    <text evidence="3">The sequence shown here is derived from an EMBL/GenBank/DDBJ whole genome shotgun (WGS) entry which is preliminary data.</text>
</comment>
<organism evidence="3 4">
    <name type="scientific">Hamadaea flava</name>
    <dbReference type="NCBI Taxonomy" id="1742688"/>
    <lineage>
        <taxon>Bacteria</taxon>
        <taxon>Bacillati</taxon>
        <taxon>Actinomycetota</taxon>
        <taxon>Actinomycetes</taxon>
        <taxon>Micromonosporales</taxon>
        <taxon>Micromonosporaceae</taxon>
        <taxon>Hamadaea</taxon>
    </lineage>
</organism>
<evidence type="ECO:0000259" key="2">
    <source>
        <dbReference type="Pfam" id="PF07510"/>
    </source>
</evidence>
<dbReference type="PROSITE" id="PS51257">
    <property type="entry name" value="PROKAR_LIPOPROTEIN"/>
    <property type="match status" value="1"/>
</dbReference>
<keyword evidence="1" id="KW-0732">Signal</keyword>
<dbReference type="PANTHER" id="PTHR24094:SF15">
    <property type="entry name" value="AMP-DEPENDENT SYNTHETASE_LIGASE DOMAIN-CONTAINING PROTEIN-RELATED"/>
    <property type="match status" value="1"/>
</dbReference>
<sequence length="215" mass="23264">MRTPLRLIGALAAALVFAAGCTEDPLASPSSSTGGLKPTAAGAVSTALASLKIADAHPMTGYSRDRFPHWRSAGTGCDVRDKVLQRDGKNVKLSGCNVTGGSWASWYDDTTQTELTKVDIDHMVPLANAWRSGADKWTDEQRSDFANDMERPQLFAVSASSNRSKGDQDPSTWKPPSQDAWCVYAQDWITVKAYYKLTITAKEKDALSAMLKTCA</sequence>
<keyword evidence="3" id="KW-0540">Nuclease</keyword>
<evidence type="ECO:0000313" key="3">
    <source>
        <dbReference type="EMBL" id="MFC4129472.1"/>
    </source>
</evidence>
<keyword evidence="4" id="KW-1185">Reference proteome</keyword>
<keyword evidence="3" id="KW-0255">Endonuclease</keyword>
<feature type="signal peptide" evidence="1">
    <location>
        <begin position="1"/>
        <end position="18"/>
    </location>
</feature>
<gene>
    <name evidence="3" type="ORF">ACFOZ4_02500</name>
</gene>
<accession>A0ABV8LEY6</accession>
<feature type="domain" description="GmrSD restriction endonucleases C-terminal" evidence="2">
    <location>
        <begin position="110"/>
        <end position="209"/>
    </location>
</feature>
<dbReference type="Pfam" id="PF07510">
    <property type="entry name" value="GmrSD_C"/>
    <property type="match status" value="1"/>
</dbReference>
<dbReference type="EMBL" id="JBHSAY010000003">
    <property type="protein sequence ID" value="MFC4129472.1"/>
    <property type="molecule type" value="Genomic_DNA"/>
</dbReference>
<name>A0ABV8LEY6_9ACTN</name>
<dbReference type="Proteomes" id="UP001595816">
    <property type="component" value="Unassembled WGS sequence"/>
</dbReference>
<proteinExistence type="predicted"/>
<evidence type="ECO:0000313" key="4">
    <source>
        <dbReference type="Proteomes" id="UP001595816"/>
    </source>
</evidence>
<keyword evidence="3" id="KW-0378">Hydrolase</keyword>
<feature type="chain" id="PRO_5046556261" evidence="1">
    <location>
        <begin position="19"/>
        <end position="215"/>
    </location>
</feature>
<dbReference type="PANTHER" id="PTHR24094">
    <property type="entry name" value="SECRETED PROTEIN"/>
    <property type="match status" value="1"/>
</dbReference>
<evidence type="ECO:0000256" key="1">
    <source>
        <dbReference type="SAM" id="SignalP"/>
    </source>
</evidence>
<reference evidence="4" key="1">
    <citation type="journal article" date="2019" name="Int. J. Syst. Evol. Microbiol.">
        <title>The Global Catalogue of Microorganisms (GCM) 10K type strain sequencing project: providing services to taxonomists for standard genome sequencing and annotation.</title>
        <authorList>
            <consortium name="The Broad Institute Genomics Platform"/>
            <consortium name="The Broad Institute Genome Sequencing Center for Infectious Disease"/>
            <person name="Wu L."/>
            <person name="Ma J."/>
        </authorList>
    </citation>
    <scope>NUCLEOTIDE SEQUENCE [LARGE SCALE GENOMIC DNA]</scope>
    <source>
        <strain evidence="4">CGMCC 4.7289</strain>
    </source>
</reference>
<dbReference type="GO" id="GO:0004519">
    <property type="term" value="F:endonuclease activity"/>
    <property type="evidence" value="ECO:0007669"/>
    <property type="project" value="UniProtKB-KW"/>
</dbReference>